<feature type="domain" description="HTH tetR-type" evidence="2">
    <location>
        <begin position="18"/>
        <end position="55"/>
    </location>
</feature>
<proteinExistence type="predicted"/>
<dbReference type="InterPro" id="IPR001647">
    <property type="entry name" value="HTH_TetR"/>
</dbReference>
<dbReference type="InterPro" id="IPR009057">
    <property type="entry name" value="Homeodomain-like_sf"/>
</dbReference>
<organism evidence="3 4">
    <name type="scientific">Kiloniella spongiae</name>
    <dbReference type="NCBI Taxonomy" id="1489064"/>
    <lineage>
        <taxon>Bacteria</taxon>
        <taxon>Pseudomonadati</taxon>
        <taxon>Pseudomonadota</taxon>
        <taxon>Alphaproteobacteria</taxon>
        <taxon>Rhodospirillales</taxon>
        <taxon>Kiloniellaceae</taxon>
        <taxon>Kiloniella</taxon>
    </lineage>
</organism>
<dbReference type="Pfam" id="PF00440">
    <property type="entry name" value="TetR_N"/>
    <property type="match status" value="1"/>
</dbReference>
<dbReference type="EMBL" id="LAQL01000002">
    <property type="protein sequence ID" value="KLN62441.1"/>
    <property type="molecule type" value="Genomic_DNA"/>
</dbReference>
<dbReference type="SUPFAM" id="SSF46689">
    <property type="entry name" value="Homeodomain-like"/>
    <property type="match status" value="1"/>
</dbReference>
<keyword evidence="4" id="KW-1185">Reference proteome</keyword>
<dbReference type="STRING" id="1489064.WH96_02765"/>
<dbReference type="PANTHER" id="PTHR43479:SF11">
    <property type="entry name" value="ACREF_ENVCD OPERON REPRESSOR-RELATED"/>
    <property type="match status" value="1"/>
</dbReference>
<dbReference type="PANTHER" id="PTHR43479">
    <property type="entry name" value="ACREF/ENVCD OPERON REPRESSOR-RELATED"/>
    <property type="match status" value="1"/>
</dbReference>
<sequence length="195" mass="22300">MSPSKTTSKPLNGGQVWLNAATEILSEEGFQALNIPRLCQKLQLTKGSFYHHFKNFATFKQDLLAFWEKDFTQDIFDEIKEVEDPEAQYEMLFNLAFEKDLAVDLAIRSWAQADNQVKDIVSKVDEMRIGILTEMYQKTSDLSQEAARNYAVIDYTGYIGFYSLFPDAPDSWARDLASIQTRSLLADSKMTRGKL</sequence>
<reference evidence="3 4" key="1">
    <citation type="submission" date="2015-03" db="EMBL/GenBank/DDBJ databases">
        <title>Genome Sequence of Kiloniella spongiae MEBiC09566, isolated from a marine sponge.</title>
        <authorList>
            <person name="Shao Z."/>
            <person name="Wang L."/>
            <person name="Li X."/>
        </authorList>
    </citation>
    <scope>NUCLEOTIDE SEQUENCE [LARGE SCALE GENOMIC DNA]</scope>
    <source>
        <strain evidence="3 4">MEBiC09566</strain>
    </source>
</reference>
<dbReference type="Proteomes" id="UP000035444">
    <property type="component" value="Unassembled WGS sequence"/>
</dbReference>
<evidence type="ECO:0000256" key="1">
    <source>
        <dbReference type="ARBA" id="ARBA00023125"/>
    </source>
</evidence>
<protein>
    <recommendedName>
        <fullName evidence="2">HTH tetR-type domain-containing protein</fullName>
    </recommendedName>
</protein>
<evidence type="ECO:0000313" key="3">
    <source>
        <dbReference type="EMBL" id="KLN62441.1"/>
    </source>
</evidence>
<gene>
    <name evidence="3" type="ORF">WH96_02765</name>
</gene>
<keyword evidence="1" id="KW-0238">DNA-binding</keyword>
<dbReference type="AlphaFoldDB" id="A0A0H2MJU8"/>
<dbReference type="GO" id="GO:0003677">
    <property type="term" value="F:DNA binding"/>
    <property type="evidence" value="ECO:0007669"/>
    <property type="project" value="UniProtKB-KW"/>
</dbReference>
<name>A0A0H2MJU8_9PROT</name>
<accession>A0A0H2MJU8</accession>
<dbReference type="PATRIC" id="fig|1489064.4.peg.1480"/>
<dbReference type="Gene3D" id="1.10.357.10">
    <property type="entry name" value="Tetracycline Repressor, domain 2"/>
    <property type="match status" value="1"/>
</dbReference>
<dbReference type="InterPro" id="IPR050624">
    <property type="entry name" value="HTH-type_Tx_Regulator"/>
</dbReference>
<evidence type="ECO:0000259" key="2">
    <source>
        <dbReference type="Pfam" id="PF00440"/>
    </source>
</evidence>
<evidence type="ECO:0000313" key="4">
    <source>
        <dbReference type="Proteomes" id="UP000035444"/>
    </source>
</evidence>
<comment type="caution">
    <text evidence="3">The sequence shown here is derived from an EMBL/GenBank/DDBJ whole genome shotgun (WGS) entry which is preliminary data.</text>
</comment>